<dbReference type="GO" id="GO:0000287">
    <property type="term" value="F:magnesium ion binding"/>
    <property type="evidence" value="ECO:0007669"/>
    <property type="project" value="InterPro"/>
</dbReference>
<dbReference type="PANTHER" id="PTHR11817">
    <property type="entry name" value="PYRUVATE KINASE"/>
    <property type="match status" value="1"/>
</dbReference>
<evidence type="ECO:0000256" key="7">
    <source>
        <dbReference type="ARBA" id="ARBA00022741"/>
    </source>
</evidence>
<dbReference type="InterPro" id="IPR015793">
    <property type="entry name" value="Pyrv_Knase_brl"/>
</dbReference>
<evidence type="ECO:0000256" key="8">
    <source>
        <dbReference type="ARBA" id="ARBA00022777"/>
    </source>
</evidence>
<reference evidence="14" key="1">
    <citation type="submission" date="2014-05" db="EMBL/GenBank/DDBJ databases">
        <title>The transcriptome of the halophilic microalga Tetraselmis sp. GSL018 isolated from the Great Salt Lake, Utah.</title>
        <authorList>
            <person name="Jinkerson R.E."/>
            <person name="D'Adamo S."/>
            <person name="Posewitz M.C."/>
        </authorList>
    </citation>
    <scope>NUCLEOTIDE SEQUENCE</scope>
    <source>
        <strain evidence="14">GSL018</strain>
    </source>
</reference>
<feature type="domain" description="Pyruvate kinase barrel" evidence="13">
    <location>
        <begin position="123"/>
        <end position="258"/>
    </location>
</feature>
<dbReference type="EC" id="2.7.1.40" evidence="4"/>
<name>A0A061QW05_9CHLO</name>
<evidence type="ECO:0000256" key="1">
    <source>
        <dbReference type="ARBA" id="ARBA00001958"/>
    </source>
</evidence>
<dbReference type="InterPro" id="IPR001697">
    <property type="entry name" value="Pyr_Knase"/>
</dbReference>
<dbReference type="AlphaFoldDB" id="A0A061QW05"/>
<evidence type="ECO:0000259" key="13">
    <source>
        <dbReference type="Pfam" id="PF00224"/>
    </source>
</evidence>
<keyword evidence="7" id="KW-0547">Nucleotide-binding</keyword>
<comment type="similarity">
    <text evidence="3">Belongs to the pyruvate kinase family.</text>
</comment>
<keyword evidence="12 14" id="KW-0670">Pyruvate</keyword>
<organism evidence="14">
    <name type="scientific">Tetraselmis sp. GSL018</name>
    <dbReference type="NCBI Taxonomy" id="582737"/>
    <lineage>
        <taxon>Eukaryota</taxon>
        <taxon>Viridiplantae</taxon>
        <taxon>Chlorophyta</taxon>
        <taxon>core chlorophytes</taxon>
        <taxon>Chlorodendrophyceae</taxon>
        <taxon>Chlorodendrales</taxon>
        <taxon>Chlorodendraceae</taxon>
        <taxon>Tetraselmis</taxon>
    </lineage>
</organism>
<dbReference type="InterPro" id="IPR040442">
    <property type="entry name" value="Pyrv_kinase-like_dom_sf"/>
</dbReference>
<sequence length="258" mass="28377">FPVCVASADERVLRTARAKFAQVPIRIPSTEGPSAIVSKCVKCLSKQGYALQRGVKAVFVGIDASTKLPFVRVIKTGLTNISQRPSSMMHPSGTTMTGEGVISCKRATNTNLKLISAPLSVPRCTKIICTMGPKCWDEATMGKLIDAGMDVIRLNFSHGTHESHKEVLDRFRKVAEQKGEDRQREFNLAGPPQYSVLLDTKGPEIRTAMLRGHEPILLEANEEVLIHAVGERYTEFEGYKTEEETVIGLSYAKLCQSV</sequence>
<protein>
    <recommendedName>
        <fullName evidence="4">pyruvate kinase</fullName>
        <ecNumber evidence="4">2.7.1.40</ecNumber>
    </recommendedName>
</protein>
<evidence type="ECO:0000256" key="11">
    <source>
        <dbReference type="ARBA" id="ARBA00023152"/>
    </source>
</evidence>
<keyword evidence="8 14" id="KW-0418">Kinase</keyword>
<keyword evidence="10" id="KW-0460">Magnesium</keyword>
<dbReference type="GO" id="GO:0030955">
    <property type="term" value="F:potassium ion binding"/>
    <property type="evidence" value="ECO:0007669"/>
    <property type="project" value="InterPro"/>
</dbReference>
<evidence type="ECO:0000256" key="4">
    <source>
        <dbReference type="ARBA" id="ARBA00012142"/>
    </source>
</evidence>
<proteinExistence type="inferred from homology"/>
<evidence type="ECO:0000256" key="2">
    <source>
        <dbReference type="ARBA" id="ARBA00004997"/>
    </source>
</evidence>
<keyword evidence="6" id="KW-0479">Metal-binding</keyword>
<dbReference type="Pfam" id="PF00224">
    <property type="entry name" value="PK"/>
    <property type="match status" value="1"/>
</dbReference>
<dbReference type="EMBL" id="GBEZ01022954">
    <property type="protein sequence ID" value="JAC63908.1"/>
    <property type="molecule type" value="Transcribed_RNA"/>
</dbReference>
<dbReference type="UniPathway" id="UPA00109">
    <property type="reaction ID" value="UER00188"/>
</dbReference>
<comment type="pathway">
    <text evidence="2">Carbohydrate degradation; glycolysis; pyruvate from D-glyceraldehyde 3-phosphate: step 5/5.</text>
</comment>
<keyword evidence="5" id="KW-0808">Transferase</keyword>
<evidence type="ECO:0000313" key="14">
    <source>
        <dbReference type="EMBL" id="JAC63908.1"/>
    </source>
</evidence>
<dbReference type="GO" id="GO:0005524">
    <property type="term" value="F:ATP binding"/>
    <property type="evidence" value="ECO:0007669"/>
    <property type="project" value="UniProtKB-KW"/>
</dbReference>
<accession>A0A061QW05</accession>
<evidence type="ECO:0000256" key="6">
    <source>
        <dbReference type="ARBA" id="ARBA00022723"/>
    </source>
</evidence>
<dbReference type="GO" id="GO:0004743">
    <property type="term" value="F:pyruvate kinase activity"/>
    <property type="evidence" value="ECO:0007669"/>
    <property type="project" value="UniProtKB-EC"/>
</dbReference>
<dbReference type="GO" id="GO:0016301">
    <property type="term" value="F:kinase activity"/>
    <property type="evidence" value="ECO:0007669"/>
    <property type="project" value="UniProtKB-KW"/>
</dbReference>
<keyword evidence="9" id="KW-0067">ATP-binding</keyword>
<comment type="cofactor">
    <cofactor evidence="1">
        <name>K(+)</name>
        <dbReference type="ChEBI" id="CHEBI:29103"/>
    </cofactor>
</comment>
<keyword evidence="11" id="KW-0324">Glycolysis</keyword>
<feature type="non-terminal residue" evidence="14">
    <location>
        <position position="258"/>
    </location>
</feature>
<evidence type="ECO:0000256" key="9">
    <source>
        <dbReference type="ARBA" id="ARBA00022840"/>
    </source>
</evidence>
<feature type="non-terminal residue" evidence="14">
    <location>
        <position position="1"/>
    </location>
</feature>
<evidence type="ECO:0000256" key="10">
    <source>
        <dbReference type="ARBA" id="ARBA00022842"/>
    </source>
</evidence>
<evidence type="ECO:0000256" key="5">
    <source>
        <dbReference type="ARBA" id="ARBA00022679"/>
    </source>
</evidence>
<dbReference type="Gene3D" id="3.20.20.60">
    <property type="entry name" value="Phosphoenolpyruvate-binding domains"/>
    <property type="match status" value="1"/>
</dbReference>
<evidence type="ECO:0000256" key="12">
    <source>
        <dbReference type="ARBA" id="ARBA00023317"/>
    </source>
</evidence>
<gene>
    <name evidence="14" type="ORF">TSPGSL018_19477</name>
</gene>
<dbReference type="InterPro" id="IPR015813">
    <property type="entry name" value="Pyrv/PenolPyrv_kinase-like_dom"/>
</dbReference>
<evidence type="ECO:0000256" key="3">
    <source>
        <dbReference type="ARBA" id="ARBA00008663"/>
    </source>
</evidence>
<dbReference type="SUPFAM" id="SSF51621">
    <property type="entry name" value="Phosphoenolpyruvate/pyruvate domain"/>
    <property type="match status" value="1"/>
</dbReference>